<protein>
    <recommendedName>
        <fullName evidence="9">Transmembrane protein 32 protein</fullName>
    </recommendedName>
</protein>
<evidence type="ECO:0000256" key="3">
    <source>
        <dbReference type="ARBA" id="ARBA00022692"/>
    </source>
</evidence>
<feature type="chain" id="PRO_5041917566" description="Transmembrane protein 32 protein" evidence="6">
    <location>
        <begin position="25"/>
        <end position="142"/>
    </location>
</feature>
<keyword evidence="5" id="KW-0472">Membrane</keyword>
<keyword evidence="8" id="KW-1185">Reference proteome</keyword>
<comment type="subcellular location">
    <subcellularLocation>
        <location evidence="1">Endomembrane system</location>
        <topology evidence="1">Multi-pass membrane protein</topology>
    </subcellularLocation>
</comment>
<comment type="caution">
    <text evidence="7">The sequence shown here is derived from an EMBL/GenBank/DDBJ whole genome shotgun (WGS) entry which is preliminary data.</text>
</comment>
<accession>A0AAD6NGK3</accession>
<dbReference type="PANTHER" id="PTHR28144">
    <property type="entry name" value="ER MEMBRANE PROTEIN COMPLEX SUBUNIT 5"/>
    <property type="match status" value="1"/>
</dbReference>
<organism evidence="7 8">
    <name type="scientific">Drechslerella dactyloides</name>
    <name type="common">Nematode-trapping fungus</name>
    <name type="synonym">Arthrobotrys dactyloides</name>
    <dbReference type="NCBI Taxonomy" id="74499"/>
    <lineage>
        <taxon>Eukaryota</taxon>
        <taxon>Fungi</taxon>
        <taxon>Dikarya</taxon>
        <taxon>Ascomycota</taxon>
        <taxon>Pezizomycotina</taxon>
        <taxon>Orbiliomycetes</taxon>
        <taxon>Orbiliales</taxon>
        <taxon>Orbiliaceae</taxon>
        <taxon>Drechslerella</taxon>
    </lineage>
</organism>
<comment type="similarity">
    <text evidence="2">Belongs to the membrane magnesium transporter (TC 1.A.67) family.</text>
</comment>
<dbReference type="GO" id="GO:0072546">
    <property type="term" value="C:EMC complex"/>
    <property type="evidence" value="ECO:0007669"/>
    <property type="project" value="TreeGrafter"/>
</dbReference>
<dbReference type="EMBL" id="JAQGDS010000011">
    <property type="protein sequence ID" value="KAJ6257407.1"/>
    <property type="molecule type" value="Genomic_DNA"/>
</dbReference>
<evidence type="ECO:0008006" key="9">
    <source>
        <dbReference type="Google" id="ProtNLM"/>
    </source>
</evidence>
<dbReference type="InterPro" id="IPR053279">
    <property type="entry name" value="EMC_subunit"/>
</dbReference>
<gene>
    <name evidence="7" type="ORF">Dda_8296</name>
</gene>
<dbReference type="InterPro" id="IPR018937">
    <property type="entry name" value="MMgT"/>
</dbReference>
<sequence length="142" mass="14938">MSRSAPSKMLIAFSSLLLAHACYSAHEHSLLSTVSQAATPSSAGIPTTGSSLPLDITLETLISVALLLVGIVSSGCELKPISLRKWAGLLESGRVAAEGVDANSAKGKGKGLFDGLEERPGFLDVRKQRKEFADWVKEQGDS</sequence>
<dbReference type="Pfam" id="PF10270">
    <property type="entry name" value="MMgT"/>
    <property type="match status" value="1"/>
</dbReference>
<feature type="signal peptide" evidence="6">
    <location>
        <begin position="1"/>
        <end position="24"/>
    </location>
</feature>
<evidence type="ECO:0000256" key="5">
    <source>
        <dbReference type="ARBA" id="ARBA00023136"/>
    </source>
</evidence>
<dbReference type="GO" id="GO:0034975">
    <property type="term" value="P:protein folding in endoplasmic reticulum"/>
    <property type="evidence" value="ECO:0007669"/>
    <property type="project" value="TreeGrafter"/>
</dbReference>
<dbReference type="Proteomes" id="UP001221413">
    <property type="component" value="Unassembled WGS sequence"/>
</dbReference>
<proteinExistence type="inferred from homology"/>
<evidence type="ECO:0000256" key="1">
    <source>
        <dbReference type="ARBA" id="ARBA00004127"/>
    </source>
</evidence>
<evidence type="ECO:0000256" key="2">
    <source>
        <dbReference type="ARBA" id="ARBA00006109"/>
    </source>
</evidence>
<evidence type="ECO:0000256" key="4">
    <source>
        <dbReference type="ARBA" id="ARBA00022989"/>
    </source>
</evidence>
<keyword evidence="3" id="KW-0812">Transmembrane</keyword>
<evidence type="ECO:0000313" key="7">
    <source>
        <dbReference type="EMBL" id="KAJ6257407.1"/>
    </source>
</evidence>
<keyword evidence="6" id="KW-0732">Signal</keyword>
<reference evidence="7" key="1">
    <citation type="submission" date="2023-01" db="EMBL/GenBank/DDBJ databases">
        <title>The chitinases involved in constricting ring structure development in the nematode-trapping fungus Drechslerella dactyloides.</title>
        <authorList>
            <person name="Wang R."/>
            <person name="Zhang L."/>
            <person name="Tang P."/>
            <person name="Li S."/>
            <person name="Liang L."/>
        </authorList>
    </citation>
    <scope>NUCLEOTIDE SEQUENCE</scope>
    <source>
        <strain evidence="7">YMF1.00031</strain>
    </source>
</reference>
<keyword evidence="4" id="KW-1133">Transmembrane helix</keyword>
<evidence type="ECO:0000313" key="8">
    <source>
        <dbReference type="Proteomes" id="UP001221413"/>
    </source>
</evidence>
<name>A0AAD6NGK3_DREDA</name>
<dbReference type="PANTHER" id="PTHR28144:SF1">
    <property type="entry name" value="ER MEMBRANE PROTEIN COMPLEX SUBUNIT 5"/>
    <property type="match status" value="1"/>
</dbReference>
<evidence type="ECO:0000256" key="6">
    <source>
        <dbReference type="SAM" id="SignalP"/>
    </source>
</evidence>
<dbReference type="AlphaFoldDB" id="A0AAD6NGK3"/>